<dbReference type="Pfam" id="PF12796">
    <property type="entry name" value="Ank_2"/>
    <property type="match status" value="1"/>
</dbReference>
<feature type="domain" description="PGG" evidence="3">
    <location>
        <begin position="914"/>
        <end position="1026"/>
    </location>
</feature>
<feature type="transmembrane region" description="Helical" evidence="2">
    <location>
        <begin position="1035"/>
        <end position="1054"/>
    </location>
</feature>
<evidence type="ECO:0000256" key="1">
    <source>
        <dbReference type="SAM" id="MobiDB-lite"/>
    </source>
</evidence>
<keyword evidence="2" id="KW-0472">Membrane</keyword>
<reference evidence="4 5" key="1">
    <citation type="submission" date="2024-04" db="EMBL/GenBank/DDBJ databases">
        <title>The reference genome of an endangered Asteraceae, Deinandra increscens subsp. villosa, native to the Central Coast of California.</title>
        <authorList>
            <person name="Guilliams M."/>
            <person name="Hasenstab-Lehman K."/>
            <person name="Meyer R."/>
            <person name="Mcevoy S."/>
        </authorList>
    </citation>
    <scope>NUCLEOTIDE SEQUENCE [LARGE SCALE GENOMIC DNA]</scope>
    <source>
        <tissue evidence="4">Leaf</tissue>
    </source>
</reference>
<dbReference type="GO" id="GO:0016020">
    <property type="term" value="C:membrane"/>
    <property type="evidence" value="ECO:0007669"/>
    <property type="project" value="TreeGrafter"/>
</dbReference>
<proteinExistence type="predicted"/>
<dbReference type="PANTHER" id="PTHR24177:SF472">
    <property type="entry name" value="PGG DOMAIN-CONTAINING PROTEIN"/>
    <property type="match status" value="1"/>
</dbReference>
<sequence>MQVDEPQQPPPHDQPQPQPQPQPQLLIPPPQPQQPPPPPQQPLPPPQQAPQQPQMPPPQPQQPPPPPQQPQMPPPPQPQQPLPTPQQPPQQPQMPPPQPQQPLPPPQQPPQQTHMPPPQPQQPPPPPQQPQMAPPQPQQPLLPPQQPPQPQQPLPLPQQPQMPPPQPQQPHPPPQQSPQQTHMPPPQPQQPLPPPQQTYMPPPQPQQPLPPPQQPPQQTYMPPPQPQQPPPPPQQPYMPPPQPQQPLLPPQQPPQPQQPLPLPQMPPPQPQQPPPPPQQPPQQPQMPPPQPQQPPPPPQQLYMPPPQPQQPLPPPQQPQMPPPQPQQPLPPQHPHPPPQQTQQPRHLPPPNLPNRALLQGPNRDDYLKFGVPLYEACIKCNWKAAKAILAGRPELLGYGITENGETPLHVAASAKGTDPKRVQEFVKKLVGMMTHDQMKLQNKNYNTALYLAAVAGNVETVKIMASEDTGLLTTPGAKQMMPLYAAALFGNTDVVEYIYEKSKILTEREGWSNNSRGWLIEKLVENNMFDTSLHIVTKYPIRDETTMSILKILARKPEAFNETKSNIMRIKSVLGFFGLRKSSQKKSNALPLLRYIWGGIVKRPTREIDTILRGPPDSNSNKRENKTVSEWAVKVMQLQKIIREHVQKMNIETGNIMSNGTMMFRAMKLQNLISESLVSMHVATQQIIKDHSNSTMQDNKPVTNKEHLALELQKLIFKHIADMHDKTVGILKSRLTDVQLTQQLQECIFEHTGKMERETDEEVKMYQKETHSSRVVFIAAEMGNTKFLVELIRGYPDLIWKVNDNNQSMFHIAVKHRHEGIYNLLYEMGAMKDLITPLRDKKENNMLHLVGKIAKQNRLDDVSGVALQMQLELLWFHEVKKMIPVSYRERENDDGYTPHDLFTKEHKDLLALGEKWMKGTASQSMVVAALIATIVFAATFTVPGGYKEKIGIPVFRSKAPFLVFVVADAISLILSSTSILMFLSILTSRYAENDFLKSLPRKLLMGLATLFLSITTMMVAFGVTFFVFYNKGLRWIPILICALVVIPIFLYIWSQYRLFFDVIRSTYRSRYLFKPLKRVLYHENPKF</sequence>
<dbReference type="SUPFAM" id="SSF48403">
    <property type="entry name" value="Ankyrin repeat"/>
    <property type="match status" value="2"/>
</dbReference>
<keyword evidence="2" id="KW-0812">Transmembrane</keyword>
<dbReference type="InterPro" id="IPR026961">
    <property type="entry name" value="PGG_dom"/>
</dbReference>
<dbReference type="Gene3D" id="1.25.40.20">
    <property type="entry name" value="Ankyrin repeat-containing domain"/>
    <property type="match status" value="2"/>
</dbReference>
<evidence type="ECO:0000313" key="4">
    <source>
        <dbReference type="EMBL" id="KAK9080680.1"/>
    </source>
</evidence>
<keyword evidence="2" id="KW-1133">Transmembrane helix</keyword>
<evidence type="ECO:0000259" key="3">
    <source>
        <dbReference type="Pfam" id="PF13962"/>
    </source>
</evidence>
<dbReference type="Pfam" id="PF13962">
    <property type="entry name" value="PGG"/>
    <property type="match status" value="1"/>
</dbReference>
<dbReference type="EMBL" id="JBCNJP010000002">
    <property type="protein sequence ID" value="KAK9080680.1"/>
    <property type="molecule type" value="Genomic_DNA"/>
</dbReference>
<feature type="compositionally biased region" description="Pro residues" evidence="1">
    <location>
        <begin position="183"/>
        <end position="339"/>
    </location>
</feature>
<organism evidence="4 5">
    <name type="scientific">Deinandra increscens subsp. villosa</name>
    <dbReference type="NCBI Taxonomy" id="3103831"/>
    <lineage>
        <taxon>Eukaryota</taxon>
        <taxon>Viridiplantae</taxon>
        <taxon>Streptophyta</taxon>
        <taxon>Embryophyta</taxon>
        <taxon>Tracheophyta</taxon>
        <taxon>Spermatophyta</taxon>
        <taxon>Magnoliopsida</taxon>
        <taxon>eudicotyledons</taxon>
        <taxon>Gunneridae</taxon>
        <taxon>Pentapetalae</taxon>
        <taxon>asterids</taxon>
        <taxon>campanulids</taxon>
        <taxon>Asterales</taxon>
        <taxon>Asteraceae</taxon>
        <taxon>Asteroideae</taxon>
        <taxon>Heliantheae alliance</taxon>
        <taxon>Madieae</taxon>
        <taxon>Madiinae</taxon>
        <taxon>Deinandra</taxon>
    </lineage>
</organism>
<dbReference type="SMART" id="SM00248">
    <property type="entry name" value="ANK"/>
    <property type="match status" value="4"/>
</dbReference>
<dbReference type="PANTHER" id="PTHR24177">
    <property type="entry name" value="CASKIN"/>
    <property type="match status" value="1"/>
</dbReference>
<dbReference type="Proteomes" id="UP001408789">
    <property type="component" value="Unassembled WGS sequence"/>
</dbReference>
<keyword evidence="5" id="KW-1185">Reference proteome</keyword>
<evidence type="ECO:0000256" key="2">
    <source>
        <dbReference type="SAM" id="Phobius"/>
    </source>
</evidence>
<evidence type="ECO:0000313" key="5">
    <source>
        <dbReference type="Proteomes" id="UP001408789"/>
    </source>
</evidence>
<feature type="transmembrane region" description="Helical" evidence="2">
    <location>
        <begin position="925"/>
        <end position="946"/>
    </location>
</feature>
<feature type="transmembrane region" description="Helical" evidence="2">
    <location>
        <begin position="1003"/>
        <end position="1029"/>
    </location>
</feature>
<dbReference type="InterPro" id="IPR002110">
    <property type="entry name" value="Ankyrin_rpt"/>
</dbReference>
<feature type="region of interest" description="Disordered" evidence="1">
    <location>
        <begin position="1"/>
        <end position="359"/>
    </location>
</feature>
<protein>
    <recommendedName>
        <fullName evidence="3">PGG domain-containing protein</fullName>
    </recommendedName>
</protein>
<name>A0AAP0DT52_9ASTR</name>
<gene>
    <name evidence="4" type="ORF">SSX86_000438</name>
</gene>
<accession>A0AAP0DT52</accession>
<dbReference type="AlphaFoldDB" id="A0AAP0DT52"/>
<feature type="transmembrane region" description="Helical" evidence="2">
    <location>
        <begin position="961"/>
        <end position="983"/>
    </location>
</feature>
<feature type="compositionally biased region" description="Pro residues" evidence="1">
    <location>
        <begin position="7"/>
        <end position="176"/>
    </location>
</feature>
<comment type="caution">
    <text evidence="4">The sequence shown here is derived from an EMBL/GenBank/DDBJ whole genome shotgun (WGS) entry which is preliminary data.</text>
</comment>
<dbReference type="InterPro" id="IPR036770">
    <property type="entry name" value="Ankyrin_rpt-contain_sf"/>
</dbReference>